<feature type="chain" id="PRO_5003818759" evidence="1">
    <location>
        <begin position="18"/>
        <end position="219"/>
    </location>
</feature>
<evidence type="ECO:0000256" key="1">
    <source>
        <dbReference type="SAM" id="SignalP"/>
    </source>
</evidence>
<organism evidence="2 3">
    <name type="scientific">Edhazardia aedis (strain USNM 41457)</name>
    <name type="common">Microsporidian parasite</name>
    <dbReference type="NCBI Taxonomy" id="1003232"/>
    <lineage>
        <taxon>Eukaryota</taxon>
        <taxon>Fungi</taxon>
        <taxon>Fungi incertae sedis</taxon>
        <taxon>Microsporidia</taxon>
        <taxon>Edhazardia</taxon>
    </lineage>
</organism>
<sequence>MHIHKLLICLISTLSAANEIKPSSIDLNSQKKEFSGEENKVLYSNYDQYIAVKTSSNKIKTFLAEKIKTSILNKMKEMIEDFEKDFVSEIREIESVDNIQFNTLQTQCQTQEPTSNHATQNNQVSSDLFHDHVEVSIKEICTTNLKSLEKFRWEASVLISIQICFILFENMELQSESNKNIKKIEEIFKNLQSSYNDNYQIHEDIGKKKLHNRQLINKK</sequence>
<reference evidence="3" key="2">
    <citation type="submission" date="2015-07" db="EMBL/GenBank/DDBJ databases">
        <title>Contrasting host-pathogen interactions and genome evolution in two generalist and specialist microsporidian pathogens of mosquitoes.</title>
        <authorList>
            <consortium name="The Broad Institute Genomics Platform"/>
            <consortium name="The Broad Institute Genome Sequencing Center for Infectious Disease"/>
            <person name="Cuomo C.A."/>
            <person name="Sanscrainte N.D."/>
            <person name="Goldberg J.M."/>
            <person name="Heiman D."/>
            <person name="Young S."/>
            <person name="Zeng Q."/>
            <person name="Becnel J.J."/>
            <person name="Birren B.W."/>
        </authorList>
    </citation>
    <scope>NUCLEOTIDE SEQUENCE [LARGE SCALE GENOMIC DNA]</scope>
    <source>
        <strain evidence="3">USNM 41457</strain>
    </source>
</reference>
<accession>J8ZRD9</accession>
<dbReference type="InParanoid" id="J8ZRD9"/>
<name>J8ZRD9_EDHAE</name>
<proteinExistence type="predicted"/>
<dbReference type="EMBL" id="AFBI03000081">
    <property type="protein sequence ID" value="EJW02263.1"/>
    <property type="molecule type" value="Genomic_DNA"/>
</dbReference>
<dbReference type="Proteomes" id="UP000003163">
    <property type="component" value="Unassembled WGS sequence"/>
</dbReference>
<dbReference type="VEuPathDB" id="MicrosporidiaDB:EDEG_03300"/>
<dbReference type="HOGENOM" id="CLU_1261491_0_0_1"/>
<protein>
    <submittedName>
        <fullName evidence="2">Uncharacterized protein</fullName>
    </submittedName>
</protein>
<comment type="caution">
    <text evidence="2">The sequence shown here is derived from an EMBL/GenBank/DDBJ whole genome shotgun (WGS) entry which is preliminary data.</text>
</comment>
<dbReference type="AlphaFoldDB" id="J8ZRD9"/>
<keyword evidence="1" id="KW-0732">Signal</keyword>
<gene>
    <name evidence="2" type="ORF">EDEG_03300</name>
</gene>
<evidence type="ECO:0000313" key="2">
    <source>
        <dbReference type="EMBL" id="EJW02263.1"/>
    </source>
</evidence>
<feature type="signal peptide" evidence="1">
    <location>
        <begin position="1"/>
        <end position="17"/>
    </location>
</feature>
<reference evidence="2 3" key="1">
    <citation type="submission" date="2011-08" db="EMBL/GenBank/DDBJ databases">
        <authorList>
            <person name="Liu Z.J."/>
            <person name="Shi F.L."/>
            <person name="Lu J.Q."/>
            <person name="Li M."/>
            <person name="Wang Z.L."/>
        </authorList>
    </citation>
    <scope>NUCLEOTIDE SEQUENCE [LARGE SCALE GENOMIC DNA]</scope>
    <source>
        <strain evidence="2 3">USNM 41457</strain>
    </source>
</reference>
<evidence type="ECO:0000313" key="3">
    <source>
        <dbReference type="Proteomes" id="UP000003163"/>
    </source>
</evidence>
<keyword evidence="3" id="KW-1185">Reference proteome</keyword>